<dbReference type="EMBL" id="CP015124">
    <property type="protein sequence ID" value="ANP35709.1"/>
    <property type="molecule type" value="Genomic_DNA"/>
</dbReference>
<evidence type="ECO:0000313" key="4">
    <source>
        <dbReference type="Proteomes" id="UP000092565"/>
    </source>
</evidence>
<reference evidence="3 4" key="1">
    <citation type="submission" date="2016-04" db="EMBL/GenBank/DDBJ databases">
        <authorList>
            <person name="Evans L.H."/>
            <person name="Alamgir A."/>
            <person name="Owens N."/>
            <person name="Weber N.D."/>
            <person name="Virtaneva K."/>
            <person name="Barbian K."/>
            <person name="Babar A."/>
            <person name="Rosenke K."/>
        </authorList>
    </citation>
    <scope>NUCLEOTIDE SEQUENCE [LARGE SCALE GENOMIC DNA]</scope>
    <source>
        <strain evidence="3 4">JL2886</strain>
    </source>
</reference>
<protein>
    <recommendedName>
        <fullName evidence="5">5-bromo-4-chloroindolyl phosphate hydrolysis protein</fullName>
    </recommendedName>
</protein>
<organism evidence="3 4">
    <name type="scientific">Phaeobacter gallaeciensis</name>
    <dbReference type="NCBI Taxonomy" id="60890"/>
    <lineage>
        <taxon>Bacteria</taxon>
        <taxon>Pseudomonadati</taxon>
        <taxon>Pseudomonadota</taxon>
        <taxon>Alphaproteobacteria</taxon>
        <taxon>Rhodobacterales</taxon>
        <taxon>Roseobacteraceae</taxon>
        <taxon>Phaeobacter</taxon>
    </lineage>
</organism>
<dbReference type="Pfam" id="PF10112">
    <property type="entry name" value="Halogen_Hydrol"/>
    <property type="match status" value="1"/>
</dbReference>
<keyword evidence="2" id="KW-0812">Transmembrane</keyword>
<dbReference type="InterPro" id="IPR018770">
    <property type="entry name" value="ChloroindolylP_hydrolase"/>
</dbReference>
<name>A0A1B0ZNG5_9RHOB</name>
<accession>A0A1B0ZNG5</accession>
<sequence length="304" mass="32835">MAQRYGGKYSPDGAGDPAALGDTSPPTGKTNSFRSAQVDPVGARANTMFVPGGVLLILSLNDGATGLALGGIAAALWTGAAFLLREGLRAETAFAARRVARKPALPRKILASVLTGAGAALAAWKAEPGIMIAAVYGLTATGLHLAAFGLDPLQDKGVEGVDDFQQSRVARAVDEAEAYLDAMRDAALRARDRQLEARVDQFQAVARDMFRTIEEDPRDLTGARKYLTVYLQGARDATIKFADIYARSQDPQARSDYLALLEDLEQNFAARTQKMLLEDRSDLTIEIDVLRDRLQREGVRLDRN</sequence>
<evidence type="ECO:0000256" key="1">
    <source>
        <dbReference type="SAM" id="MobiDB-lite"/>
    </source>
</evidence>
<feature type="transmembrane region" description="Helical" evidence="2">
    <location>
        <begin position="41"/>
        <end position="60"/>
    </location>
</feature>
<evidence type="ECO:0000256" key="2">
    <source>
        <dbReference type="SAM" id="Phobius"/>
    </source>
</evidence>
<feature type="compositionally biased region" description="Polar residues" evidence="1">
    <location>
        <begin position="24"/>
        <end position="34"/>
    </location>
</feature>
<keyword evidence="2" id="KW-0472">Membrane</keyword>
<evidence type="ECO:0008006" key="5">
    <source>
        <dbReference type="Google" id="ProtNLM"/>
    </source>
</evidence>
<gene>
    <name evidence="3" type="ORF">JL2886_00783</name>
</gene>
<keyword evidence="4" id="KW-1185">Reference proteome</keyword>
<dbReference type="OrthoDB" id="7375296at2"/>
<feature type="transmembrane region" description="Helical" evidence="2">
    <location>
        <begin position="105"/>
        <end position="124"/>
    </location>
</feature>
<dbReference type="Proteomes" id="UP000092565">
    <property type="component" value="Chromosome"/>
</dbReference>
<dbReference type="AlphaFoldDB" id="A0A1B0ZNG5"/>
<proteinExistence type="predicted"/>
<feature type="transmembrane region" description="Helical" evidence="2">
    <location>
        <begin position="130"/>
        <end position="150"/>
    </location>
</feature>
<feature type="transmembrane region" description="Helical" evidence="2">
    <location>
        <begin position="66"/>
        <end position="84"/>
    </location>
</feature>
<evidence type="ECO:0000313" key="3">
    <source>
        <dbReference type="EMBL" id="ANP35709.1"/>
    </source>
</evidence>
<dbReference type="RefSeq" id="WP_065270795.1">
    <property type="nucleotide sequence ID" value="NZ_CP015124.1"/>
</dbReference>
<feature type="region of interest" description="Disordered" evidence="1">
    <location>
        <begin position="1"/>
        <end position="34"/>
    </location>
</feature>
<dbReference type="PATRIC" id="fig|60890.4.peg.764"/>
<keyword evidence="2" id="KW-1133">Transmembrane helix</keyword>